<sequence>MLQKPDNFTCYLQMIITALRIQFFLQIMKLRCNDWSVDWLSAAC</sequence>
<protein>
    <submittedName>
        <fullName evidence="1">Uncharacterized protein</fullName>
    </submittedName>
</protein>
<name>A0A0S4LD19_9BACT</name>
<proteinExistence type="predicted"/>
<dbReference type="EMBL" id="CZPZ01000006">
    <property type="protein sequence ID" value="CUS33764.1"/>
    <property type="molecule type" value="Genomic_DNA"/>
</dbReference>
<reference evidence="2" key="1">
    <citation type="submission" date="2015-10" db="EMBL/GenBank/DDBJ databases">
        <authorList>
            <person name="Luecker S."/>
            <person name="Luecker S."/>
        </authorList>
    </citation>
    <scope>NUCLEOTIDE SEQUENCE [LARGE SCALE GENOMIC DNA]</scope>
</reference>
<dbReference type="AlphaFoldDB" id="A0A0S4LD19"/>
<dbReference type="Proteomes" id="UP000198736">
    <property type="component" value="Unassembled WGS sequence"/>
</dbReference>
<organism evidence="1 2">
    <name type="scientific">Candidatus Nitrospira nitrificans</name>
    <dbReference type="NCBI Taxonomy" id="1742973"/>
    <lineage>
        <taxon>Bacteria</taxon>
        <taxon>Pseudomonadati</taxon>
        <taxon>Nitrospirota</taxon>
        <taxon>Nitrospiria</taxon>
        <taxon>Nitrospirales</taxon>
        <taxon>Nitrospiraceae</taxon>
        <taxon>Nitrospira</taxon>
    </lineage>
</organism>
<keyword evidence="2" id="KW-1185">Reference proteome</keyword>
<dbReference type="STRING" id="1742973.COMA2_140069"/>
<accession>A0A0S4LD19</accession>
<evidence type="ECO:0000313" key="2">
    <source>
        <dbReference type="Proteomes" id="UP000198736"/>
    </source>
</evidence>
<gene>
    <name evidence="1" type="ORF">COMA2_140069</name>
</gene>
<evidence type="ECO:0000313" key="1">
    <source>
        <dbReference type="EMBL" id="CUS33764.1"/>
    </source>
</evidence>